<dbReference type="PANTHER" id="PTHR10039">
    <property type="entry name" value="AMELOGENIN"/>
    <property type="match status" value="1"/>
</dbReference>
<protein>
    <submittedName>
        <fullName evidence="3">AAA-16 domain-containing protein</fullName>
    </submittedName>
</protein>
<dbReference type="Pfam" id="PF24883">
    <property type="entry name" value="NPHP3_N"/>
    <property type="match status" value="1"/>
</dbReference>
<accession>A0A9P3GNU5</accession>
<dbReference type="SUPFAM" id="SSF52540">
    <property type="entry name" value="P-loop containing nucleoside triphosphate hydrolases"/>
    <property type="match status" value="1"/>
</dbReference>
<feature type="domain" description="NACHT" evidence="2">
    <location>
        <begin position="231"/>
        <end position="393"/>
    </location>
</feature>
<proteinExistence type="predicted"/>
<evidence type="ECO:0000313" key="4">
    <source>
        <dbReference type="Proteomes" id="UP000703269"/>
    </source>
</evidence>
<keyword evidence="1" id="KW-0677">Repeat</keyword>
<dbReference type="InterPro" id="IPR027417">
    <property type="entry name" value="P-loop_NTPase"/>
</dbReference>
<dbReference type="EMBL" id="BPQB01000064">
    <property type="protein sequence ID" value="GJE96840.1"/>
    <property type="molecule type" value="Genomic_DNA"/>
</dbReference>
<organism evidence="3 4">
    <name type="scientific">Phanerochaete sordida</name>
    <dbReference type="NCBI Taxonomy" id="48140"/>
    <lineage>
        <taxon>Eukaryota</taxon>
        <taxon>Fungi</taxon>
        <taxon>Dikarya</taxon>
        <taxon>Basidiomycota</taxon>
        <taxon>Agaricomycotina</taxon>
        <taxon>Agaricomycetes</taxon>
        <taxon>Polyporales</taxon>
        <taxon>Phanerochaetaceae</taxon>
        <taxon>Phanerochaete</taxon>
    </lineage>
</organism>
<name>A0A9P3GNU5_9APHY</name>
<dbReference type="OrthoDB" id="2804352at2759"/>
<dbReference type="PROSITE" id="PS50837">
    <property type="entry name" value="NACHT"/>
    <property type="match status" value="1"/>
</dbReference>
<evidence type="ECO:0000256" key="1">
    <source>
        <dbReference type="ARBA" id="ARBA00022737"/>
    </source>
</evidence>
<comment type="caution">
    <text evidence="3">The sequence shown here is derived from an EMBL/GenBank/DDBJ whole genome shotgun (WGS) entry which is preliminary data.</text>
</comment>
<dbReference type="AlphaFoldDB" id="A0A9P3GNU5"/>
<dbReference type="InterPro" id="IPR007111">
    <property type="entry name" value="NACHT_NTPase"/>
</dbReference>
<dbReference type="PANTHER" id="PTHR10039:SF5">
    <property type="entry name" value="NACHT DOMAIN-CONTAINING PROTEIN"/>
    <property type="match status" value="1"/>
</dbReference>
<gene>
    <name evidence="3" type="ORF">PsYK624_130470</name>
</gene>
<evidence type="ECO:0000313" key="3">
    <source>
        <dbReference type="EMBL" id="GJE96840.1"/>
    </source>
</evidence>
<keyword evidence="4" id="KW-1185">Reference proteome</keyword>
<sequence>MSSTRERPSPIDTALAVAGPMLDILKDGLALVNHPGVGLVPQGLSAVLDGIKLVRTNSKSRQDFEREARVLSALLSGAQKAVDSSFVEHEGEHDTSESQAISTVVHSPELQRGMRNLLQAIEDLSKRTSELRGGDRAMVSFIFALHNKDILEGMTTDLTRAVQHFQTLALAAVDKAVEYIKRHLILAKLKCADAGYRSVHIEKSLLMEGTRDALLSEFLSRFQGSDPTAKRLNVVTGGAGMGKSAIAYRLCALLDTKSNDDISTPPPSGTPALGASFFFDLRDPDLSSDRMLIPTIARQLAERVPSLLPHMIEAIRDFLPHGESQLSSFAVTALLLKPLERVKDLPLHPIVIVIDGLDECTDQESLCDILKSLVSLVRTVRWLHLFVASRPESLIREALLSSSAADVVHRRDLGESSVIEDTEGDIKKYLMEKIESLPEYAAYTATPHGSEDLNHLVHRAGNLFIYARTVFLVLSRPPYRTRPVEGFQFVLSPTAHLSNIDALYLQILTVAYPPSLLTASPGVHTHLLCFLTFIACGKYGWPPATFAIIGNYLAATDYIHSRTAAAPASQPMTEASISQMTAELSSVMRIGECGSILPIHVSFMEFLVDSNRCPNKHYHISENAARAGLVSASFAVFQLETALDILAAWRTRDNTPVGQFGTYIALALPMHIKTCVFSDGIAKEIMAFIQSAGLLNYCRLLSATRPKIMRKCLSDLQTSFVQLLSNNASPPVREVEVRCRIEFCRKYVEQMLHNPNKHAQEITQEIYTQTYISSSPVLTPEEAQRFEELKCSCERLHHEIIRDARAQEMWYDTTIEHRGQNSERRPM</sequence>
<dbReference type="InterPro" id="IPR056884">
    <property type="entry name" value="NPHP3-like_N"/>
</dbReference>
<evidence type="ECO:0000259" key="2">
    <source>
        <dbReference type="PROSITE" id="PS50837"/>
    </source>
</evidence>
<dbReference type="Gene3D" id="3.40.50.300">
    <property type="entry name" value="P-loop containing nucleotide triphosphate hydrolases"/>
    <property type="match status" value="1"/>
</dbReference>
<dbReference type="Proteomes" id="UP000703269">
    <property type="component" value="Unassembled WGS sequence"/>
</dbReference>
<reference evidence="3 4" key="1">
    <citation type="submission" date="2021-08" db="EMBL/GenBank/DDBJ databases">
        <title>Draft Genome Sequence of Phanerochaete sordida strain YK-624.</title>
        <authorList>
            <person name="Mori T."/>
            <person name="Dohra H."/>
            <person name="Suzuki T."/>
            <person name="Kawagishi H."/>
            <person name="Hirai H."/>
        </authorList>
    </citation>
    <scope>NUCLEOTIDE SEQUENCE [LARGE SCALE GENOMIC DNA]</scope>
    <source>
        <strain evidence="3 4">YK-624</strain>
    </source>
</reference>